<dbReference type="KEGG" id="bpl:BURPS1106A_3210"/>
<dbReference type="EMBL" id="CP000572">
    <property type="protein sequence ID" value="ABN90710.1"/>
    <property type="molecule type" value="Genomic_DNA"/>
</dbReference>
<name>A3NYM7_BURP0</name>
<accession>A3NYM7</accession>
<feature type="compositionally biased region" description="Basic and acidic residues" evidence="1">
    <location>
        <begin position="23"/>
        <end position="40"/>
    </location>
</feature>
<dbReference type="HOGENOM" id="CLU_205090_0_0_4"/>
<evidence type="ECO:0000313" key="2">
    <source>
        <dbReference type="EMBL" id="ABN90710.1"/>
    </source>
</evidence>
<reference evidence="2 3" key="1">
    <citation type="submission" date="2007-02" db="EMBL/GenBank/DDBJ databases">
        <authorList>
            <person name="DeShazer D."/>
            <person name="Woods D.E."/>
            <person name="Nierman W.C."/>
        </authorList>
    </citation>
    <scope>NUCLEOTIDE SEQUENCE [LARGE SCALE GENOMIC DNA]</scope>
    <source>
        <strain evidence="2 3">1106a</strain>
    </source>
</reference>
<protein>
    <submittedName>
        <fullName evidence="2">Uncharacterized protein</fullName>
    </submittedName>
</protein>
<evidence type="ECO:0000256" key="1">
    <source>
        <dbReference type="SAM" id="MobiDB-lite"/>
    </source>
</evidence>
<feature type="region of interest" description="Disordered" evidence="1">
    <location>
        <begin position="1"/>
        <end position="53"/>
    </location>
</feature>
<dbReference type="AlphaFoldDB" id="A3NYM7"/>
<proteinExistence type="predicted"/>
<gene>
    <name evidence="2" type="ordered locus">BURPS1106A_3210</name>
</gene>
<dbReference type="Proteomes" id="UP000006738">
    <property type="component" value="Chromosome I"/>
</dbReference>
<organism evidence="2 3">
    <name type="scientific">Burkholderia pseudomallei (strain 1106a)</name>
    <dbReference type="NCBI Taxonomy" id="357348"/>
    <lineage>
        <taxon>Bacteria</taxon>
        <taxon>Pseudomonadati</taxon>
        <taxon>Pseudomonadota</taxon>
        <taxon>Betaproteobacteria</taxon>
        <taxon>Burkholderiales</taxon>
        <taxon>Burkholderiaceae</taxon>
        <taxon>Burkholderia</taxon>
        <taxon>pseudomallei group</taxon>
    </lineage>
</organism>
<evidence type="ECO:0000313" key="3">
    <source>
        <dbReference type="Proteomes" id="UP000006738"/>
    </source>
</evidence>
<sequence length="53" mass="5826">MHGRHAAQGAAPYAARSRIGIGIRERRTAGERQPDERMEIAQRGAYRSPAHSA</sequence>